<gene>
    <name evidence="1" type="ORF">PUN28_011648</name>
</gene>
<sequence length="67" mass="7499">MYRLCKVQLQRIGWQIGSALFDNSRGDLTDKLRGMIVKRMKETGTGPADAGRLCETGSPFMEDVYAD</sequence>
<organism evidence="1 2">
    <name type="scientific">Cardiocondyla obscurior</name>
    <dbReference type="NCBI Taxonomy" id="286306"/>
    <lineage>
        <taxon>Eukaryota</taxon>
        <taxon>Metazoa</taxon>
        <taxon>Ecdysozoa</taxon>
        <taxon>Arthropoda</taxon>
        <taxon>Hexapoda</taxon>
        <taxon>Insecta</taxon>
        <taxon>Pterygota</taxon>
        <taxon>Neoptera</taxon>
        <taxon>Endopterygota</taxon>
        <taxon>Hymenoptera</taxon>
        <taxon>Apocrita</taxon>
        <taxon>Aculeata</taxon>
        <taxon>Formicoidea</taxon>
        <taxon>Formicidae</taxon>
        <taxon>Myrmicinae</taxon>
        <taxon>Cardiocondyla</taxon>
    </lineage>
</organism>
<proteinExistence type="predicted"/>
<evidence type="ECO:0000313" key="1">
    <source>
        <dbReference type="EMBL" id="KAL0114511.1"/>
    </source>
</evidence>
<dbReference type="AlphaFoldDB" id="A0AAW2FJH4"/>
<comment type="caution">
    <text evidence="1">The sequence shown here is derived from an EMBL/GenBank/DDBJ whole genome shotgun (WGS) entry which is preliminary data.</text>
</comment>
<reference evidence="1 2" key="1">
    <citation type="submission" date="2023-03" db="EMBL/GenBank/DDBJ databases">
        <title>High recombination rates correlate with genetic variation in Cardiocondyla obscurior ants.</title>
        <authorList>
            <person name="Errbii M."/>
        </authorList>
    </citation>
    <scope>NUCLEOTIDE SEQUENCE [LARGE SCALE GENOMIC DNA]</scope>
    <source>
        <strain evidence="1">Alpha-2009</strain>
        <tissue evidence="1">Whole body</tissue>
    </source>
</reference>
<accession>A0AAW2FJH4</accession>
<keyword evidence="2" id="KW-1185">Reference proteome</keyword>
<protein>
    <submittedName>
        <fullName evidence="1">Uncharacterized protein</fullName>
    </submittedName>
</protein>
<name>A0AAW2FJH4_9HYME</name>
<evidence type="ECO:0000313" key="2">
    <source>
        <dbReference type="Proteomes" id="UP001430953"/>
    </source>
</evidence>
<dbReference type="Proteomes" id="UP001430953">
    <property type="component" value="Unassembled WGS sequence"/>
</dbReference>
<dbReference type="EMBL" id="JADYXP020000011">
    <property type="protein sequence ID" value="KAL0114511.1"/>
    <property type="molecule type" value="Genomic_DNA"/>
</dbReference>